<evidence type="ECO:0000313" key="3">
    <source>
        <dbReference type="Proteomes" id="UP000034037"/>
    </source>
</evidence>
<sequence>MQHPPVPGKSILGFYAVVLVVLCLWFKIQLIPDIAVIGFILALSFASAIITAALTQKSPQWVLLTVGLVGLIIVGICIYLWITVPEGILDVAVLLVASGAVIAEAALLISRMWPRRRQTTS</sequence>
<feature type="transmembrane region" description="Helical" evidence="1">
    <location>
        <begin position="34"/>
        <end position="54"/>
    </location>
</feature>
<feature type="transmembrane region" description="Helical" evidence="1">
    <location>
        <begin position="88"/>
        <end position="109"/>
    </location>
</feature>
<evidence type="ECO:0000256" key="1">
    <source>
        <dbReference type="SAM" id="Phobius"/>
    </source>
</evidence>
<accession>A0A0F6WPY0</accession>
<dbReference type="EMBL" id="CP011309">
    <property type="protein sequence ID" value="AKF26592.1"/>
    <property type="molecule type" value="Genomic_DNA"/>
</dbReference>
<gene>
    <name evidence="2" type="ORF">YH66_03015</name>
</gene>
<keyword evidence="1" id="KW-0472">Membrane</keyword>
<organism evidence="2 3">
    <name type="scientific">[Brevibacterium] flavum</name>
    <dbReference type="NCBI Taxonomy" id="92706"/>
    <lineage>
        <taxon>Bacteria</taxon>
        <taxon>Bacillati</taxon>
        <taxon>Actinomycetota</taxon>
        <taxon>Actinomycetes</taxon>
        <taxon>Mycobacteriales</taxon>
        <taxon>Corynebacteriaceae</taxon>
        <taxon>Corynebacterium</taxon>
    </lineage>
</organism>
<proteinExistence type="predicted"/>
<keyword evidence="1" id="KW-1133">Transmembrane helix</keyword>
<keyword evidence="1" id="KW-0812">Transmembrane</keyword>
<keyword evidence="3" id="KW-1185">Reference proteome</keyword>
<feature type="transmembrane region" description="Helical" evidence="1">
    <location>
        <begin position="12"/>
        <end position="28"/>
    </location>
</feature>
<feature type="transmembrane region" description="Helical" evidence="1">
    <location>
        <begin position="61"/>
        <end position="82"/>
    </location>
</feature>
<evidence type="ECO:0000313" key="2">
    <source>
        <dbReference type="EMBL" id="AKF26592.1"/>
    </source>
</evidence>
<dbReference type="Proteomes" id="UP000034037">
    <property type="component" value="Chromosome"/>
</dbReference>
<dbReference type="RefSeq" id="WP_003860595.1">
    <property type="nucleotide sequence ID" value="NZ_CP011309.1"/>
</dbReference>
<dbReference type="AlphaFoldDB" id="A0A0F6WPY0"/>
<name>A0A0F6WPY0_9CORY</name>
<dbReference type="PATRIC" id="fig|92706.3.peg.624"/>
<reference evidence="2 3" key="1">
    <citation type="submission" date="2015-04" db="EMBL/GenBank/DDBJ databases">
        <title>Complete Genome Sequence of Brevibacterium flavum ATCC 15168.</title>
        <authorList>
            <person name="Ahn J."/>
            <person name="Park G."/>
            <person name="Jeon W."/>
            <person name="Jang Y."/>
            <person name="Jang M."/>
            <person name="Lee H."/>
            <person name="Lee H."/>
        </authorList>
    </citation>
    <scope>NUCLEOTIDE SEQUENCE [LARGE SCALE GENOMIC DNA]</scope>
    <source>
        <strain evidence="2 3">ATCC 15168</strain>
    </source>
</reference>
<protein>
    <submittedName>
        <fullName evidence="2">Membrane protein</fullName>
    </submittedName>
</protein>
<dbReference type="HOGENOM" id="CLU_2069141_0_0_11"/>